<keyword evidence="7" id="KW-0175">Coiled coil</keyword>
<feature type="coiled-coil region" evidence="7">
    <location>
        <begin position="403"/>
        <end position="430"/>
    </location>
</feature>
<keyword evidence="3" id="KW-0418">Kinase</keyword>
<sequence>MSGTHSSRRRRRLWHFANADFDEASWALRVNGRAVALEGKPLEVLHELLLRAGEVVTKDEILDAVWPGLTVVEGSLATAISKLRKALGGDADAIIATVPRVGYRLVAPVAVESIDTPLAPRFAFAPGDSVPGRKLWQLDHPLGDTGSEDVWHARQAKTGEARVFKFADAPDRLRSLKREAALSRLLFAGLGKAAPIPALHEWNFDTAPFFLEYAWGGDDLLAWANAAGGLSAIAPGERLAVAAMIARALAAVHGMGVLHKDLKPANILIDRVEGEPVVRLVDFGSGRLLDDAVLANYHITDPGSLDADLGRDEPRSGTLAYRAPELAGEAVPTAKSDIYALGLILYQLVIGDFSAALAPGWEAGVADPLLRDDIARAAAGAPAERLASAEELADRLDRLPQRRAEAAAEAERAARLAEQQKREERRAARRPWVRAAFASLSIGLLTASALAVYAWQQRNEAVAARELAETSYAFIAEDVLGSPDPAKSSADETVIDAIKRASQQIDQRFAGAPHVAARLHLAVARAFHQRSDSDTARAEYARADALFEKAGEAASDDAVVGRLGRIHMESTSGQPERLEVAGKLLAAERKRLGARGDAGRVGFALASAEGAYGYMADIEAAERAFQRAVKIGEAAGSGVPPGQLLKARSSLVLTLMRLGRADEAEPVARAIVRDSTRIRGADHPDTLVTRQHWLNSLSMTGRHEEALKASVPLLAAMQKRFGPDHRFTLGLHSTRFESFAALGQYDAAAREAERVWRGAAALAGPQSHQALVGQTDYASALCQTARRRQAMGIAQDALATTRAAFGPDYPLTHVVRYFTAECLISNDRFADARALLDDLDRQKMAQLLGNPDIGAAVDLARAEAMLGSGDRGEAQRLFAAAAPALAGVKDPAAKARASKLEARLARGGG</sequence>
<evidence type="ECO:0000313" key="10">
    <source>
        <dbReference type="EMBL" id="SBV32053.1"/>
    </source>
</evidence>
<evidence type="ECO:0000256" key="4">
    <source>
        <dbReference type="ARBA" id="ARBA00022840"/>
    </source>
</evidence>
<keyword evidence="5 6" id="KW-0238">DNA-binding</keyword>
<dbReference type="SMART" id="SM00862">
    <property type="entry name" value="Trans_reg_C"/>
    <property type="match status" value="1"/>
</dbReference>
<dbReference type="InterPro" id="IPR016032">
    <property type="entry name" value="Sig_transdc_resp-reg_C-effctor"/>
</dbReference>
<evidence type="ECO:0000256" key="6">
    <source>
        <dbReference type="PROSITE-ProRule" id="PRU01091"/>
    </source>
</evidence>
<dbReference type="KEGG" id="sphu:SPPYR_0933"/>
<gene>
    <name evidence="10" type="ORF">SPPYR_0933</name>
</gene>
<evidence type="ECO:0000259" key="9">
    <source>
        <dbReference type="PROSITE" id="PS51755"/>
    </source>
</evidence>
<dbReference type="Gene3D" id="1.10.510.10">
    <property type="entry name" value="Transferase(Phosphotransferase) domain 1"/>
    <property type="match status" value="1"/>
</dbReference>
<organism evidence="10">
    <name type="scientific">uncultured Sphingopyxis sp</name>
    <dbReference type="NCBI Taxonomy" id="310581"/>
    <lineage>
        <taxon>Bacteria</taxon>
        <taxon>Pseudomonadati</taxon>
        <taxon>Pseudomonadota</taxon>
        <taxon>Alphaproteobacteria</taxon>
        <taxon>Sphingomonadales</taxon>
        <taxon>Sphingomonadaceae</taxon>
        <taxon>Sphingopyxis</taxon>
        <taxon>environmental samples</taxon>
    </lineage>
</organism>
<dbReference type="InterPro" id="IPR001867">
    <property type="entry name" value="OmpR/PhoB-type_DNA-bd"/>
</dbReference>
<evidence type="ECO:0000259" key="8">
    <source>
        <dbReference type="PROSITE" id="PS50011"/>
    </source>
</evidence>
<dbReference type="PANTHER" id="PTHR43289">
    <property type="entry name" value="MITOGEN-ACTIVATED PROTEIN KINASE KINASE KINASE 20-RELATED"/>
    <property type="match status" value="1"/>
</dbReference>
<dbReference type="InterPro" id="IPR008271">
    <property type="entry name" value="Ser/Thr_kinase_AS"/>
</dbReference>
<dbReference type="Pfam" id="PF00069">
    <property type="entry name" value="Pkinase"/>
    <property type="match status" value="1"/>
</dbReference>
<dbReference type="GO" id="GO:0003677">
    <property type="term" value="F:DNA binding"/>
    <property type="evidence" value="ECO:0007669"/>
    <property type="project" value="UniProtKB-UniRule"/>
</dbReference>
<dbReference type="AlphaFoldDB" id="A0A1Y5PPV2"/>
<evidence type="ECO:0000256" key="3">
    <source>
        <dbReference type="ARBA" id="ARBA00022777"/>
    </source>
</evidence>
<keyword evidence="1" id="KW-0808">Transferase</keyword>
<dbReference type="GO" id="GO:0006355">
    <property type="term" value="P:regulation of DNA-templated transcription"/>
    <property type="evidence" value="ECO:0007669"/>
    <property type="project" value="InterPro"/>
</dbReference>
<dbReference type="PROSITE" id="PS50011">
    <property type="entry name" value="PROTEIN_KINASE_DOM"/>
    <property type="match status" value="1"/>
</dbReference>
<dbReference type="CDD" id="cd00383">
    <property type="entry name" value="trans_reg_C"/>
    <property type="match status" value="1"/>
</dbReference>
<dbReference type="GO" id="GO:0004674">
    <property type="term" value="F:protein serine/threonine kinase activity"/>
    <property type="evidence" value="ECO:0007669"/>
    <property type="project" value="TreeGrafter"/>
</dbReference>
<keyword evidence="2" id="KW-0547">Nucleotide-binding</keyword>
<dbReference type="SMART" id="SM00220">
    <property type="entry name" value="S_TKc"/>
    <property type="match status" value="1"/>
</dbReference>
<feature type="domain" description="Protein kinase" evidence="8">
    <location>
        <begin position="136"/>
        <end position="433"/>
    </location>
</feature>
<dbReference type="InterPro" id="IPR011009">
    <property type="entry name" value="Kinase-like_dom_sf"/>
</dbReference>
<dbReference type="SUPFAM" id="SSF48452">
    <property type="entry name" value="TPR-like"/>
    <property type="match status" value="1"/>
</dbReference>
<name>A0A1Y5PPV2_9SPHN</name>
<dbReference type="Pfam" id="PF00486">
    <property type="entry name" value="Trans_reg_C"/>
    <property type="match status" value="1"/>
</dbReference>
<keyword evidence="4" id="KW-0067">ATP-binding</keyword>
<dbReference type="PROSITE" id="PS51755">
    <property type="entry name" value="OMPR_PHOB"/>
    <property type="match status" value="1"/>
</dbReference>
<dbReference type="GO" id="GO:0000160">
    <property type="term" value="P:phosphorelay signal transduction system"/>
    <property type="evidence" value="ECO:0007669"/>
    <property type="project" value="InterPro"/>
</dbReference>
<feature type="DNA-binding region" description="OmpR/PhoB-type" evidence="6">
    <location>
        <begin position="11"/>
        <end position="107"/>
    </location>
</feature>
<dbReference type="Gene3D" id="1.10.10.10">
    <property type="entry name" value="Winged helix-like DNA-binding domain superfamily/Winged helix DNA-binding domain"/>
    <property type="match status" value="1"/>
</dbReference>
<dbReference type="GO" id="GO:0005524">
    <property type="term" value="F:ATP binding"/>
    <property type="evidence" value="ECO:0007669"/>
    <property type="project" value="UniProtKB-KW"/>
</dbReference>
<reference evidence="10" key="1">
    <citation type="submission" date="2016-03" db="EMBL/GenBank/DDBJ databases">
        <authorList>
            <person name="Ploux O."/>
        </authorList>
    </citation>
    <scope>NUCLEOTIDE SEQUENCE</scope>
    <source>
        <strain evidence="10">UC10</strain>
    </source>
</reference>
<dbReference type="Gene3D" id="1.25.40.10">
    <property type="entry name" value="Tetratricopeptide repeat domain"/>
    <property type="match status" value="1"/>
</dbReference>
<dbReference type="InterPro" id="IPR036388">
    <property type="entry name" value="WH-like_DNA-bd_sf"/>
</dbReference>
<accession>A0A1Y5PPV2</accession>
<proteinExistence type="predicted"/>
<evidence type="ECO:0000256" key="7">
    <source>
        <dbReference type="SAM" id="Coils"/>
    </source>
</evidence>
<dbReference type="SUPFAM" id="SSF56112">
    <property type="entry name" value="Protein kinase-like (PK-like)"/>
    <property type="match status" value="1"/>
</dbReference>
<evidence type="ECO:0000256" key="5">
    <source>
        <dbReference type="ARBA" id="ARBA00023125"/>
    </source>
</evidence>
<evidence type="ECO:0000256" key="2">
    <source>
        <dbReference type="ARBA" id="ARBA00022741"/>
    </source>
</evidence>
<protein>
    <submittedName>
        <fullName evidence="10">Putative CadC family transcriptional regulator</fullName>
    </submittedName>
</protein>
<dbReference type="InterPro" id="IPR000719">
    <property type="entry name" value="Prot_kinase_dom"/>
</dbReference>
<dbReference type="PANTHER" id="PTHR43289:SF6">
    <property type="entry name" value="SERINE_THREONINE-PROTEIN KINASE NEKL-3"/>
    <property type="match status" value="1"/>
</dbReference>
<dbReference type="PROSITE" id="PS00108">
    <property type="entry name" value="PROTEIN_KINASE_ST"/>
    <property type="match status" value="1"/>
</dbReference>
<dbReference type="RefSeq" id="WP_295324257.1">
    <property type="nucleotide sequence ID" value="NZ_LT598653.1"/>
</dbReference>
<dbReference type="SUPFAM" id="SSF46894">
    <property type="entry name" value="C-terminal effector domain of the bipartite response regulators"/>
    <property type="match status" value="1"/>
</dbReference>
<feature type="domain" description="OmpR/PhoB-type" evidence="9">
    <location>
        <begin position="11"/>
        <end position="107"/>
    </location>
</feature>
<dbReference type="EMBL" id="LT598653">
    <property type="protein sequence ID" value="SBV32053.1"/>
    <property type="molecule type" value="Genomic_DNA"/>
</dbReference>
<evidence type="ECO:0000256" key="1">
    <source>
        <dbReference type="ARBA" id="ARBA00022679"/>
    </source>
</evidence>
<dbReference type="InterPro" id="IPR011990">
    <property type="entry name" value="TPR-like_helical_dom_sf"/>
</dbReference>